<evidence type="ECO:0000313" key="1">
    <source>
        <dbReference type="EMBL" id="RHM67815.1"/>
    </source>
</evidence>
<sequence length="70" mass="8214">MLDYKNIIIKRYALKLSYNELAKEFGRVSQESMTSLGHSRNVTNFLILFRRESLIMPFTSWSTVMHQAAE</sequence>
<accession>A0A415RYX3</accession>
<proteinExistence type="predicted"/>
<name>A0A415RYX3_MEDGN</name>
<gene>
    <name evidence="1" type="ORF">DWZ50_19365</name>
</gene>
<comment type="caution">
    <text evidence="1">The sequence shown here is derived from an EMBL/GenBank/DDBJ whole genome shotgun (WGS) entry which is preliminary data.</text>
</comment>
<organism evidence="1 2">
    <name type="scientific">Mediterraneibacter gnavus</name>
    <name type="common">Ruminococcus gnavus</name>
    <dbReference type="NCBI Taxonomy" id="33038"/>
    <lineage>
        <taxon>Bacteria</taxon>
        <taxon>Bacillati</taxon>
        <taxon>Bacillota</taxon>
        <taxon>Clostridia</taxon>
        <taxon>Lachnospirales</taxon>
        <taxon>Lachnospiraceae</taxon>
        <taxon>Mediterraneibacter</taxon>
    </lineage>
</organism>
<evidence type="ECO:0000313" key="2">
    <source>
        <dbReference type="Proteomes" id="UP000285610"/>
    </source>
</evidence>
<dbReference type="EMBL" id="QRQE01000093">
    <property type="protein sequence ID" value="RHM67815.1"/>
    <property type="molecule type" value="Genomic_DNA"/>
</dbReference>
<dbReference type="AlphaFoldDB" id="A0A415RYX3"/>
<protein>
    <submittedName>
        <fullName evidence="1">Uncharacterized protein</fullName>
    </submittedName>
</protein>
<dbReference type="Proteomes" id="UP000285610">
    <property type="component" value="Unassembled WGS sequence"/>
</dbReference>
<reference evidence="1 2" key="1">
    <citation type="submission" date="2018-08" db="EMBL/GenBank/DDBJ databases">
        <title>A genome reference for cultivated species of the human gut microbiota.</title>
        <authorList>
            <person name="Zou Y."/>
            <person name="Xue W."/>
            <person name="Luo G."/>
        </authorList>
    </citation>
    <scope>NUCLEOTIDE SEQUENCE [LARGE SCALE GENOMIC DNA]</scope>
    <source>
        <strain evidence="1 2">AF33-12</strain>
    </source>
</reference>